<proteinExistence type="predicted"/>
<dbReference type="PROSITE" id="PS51059">
    <property type="entry name" value="PARP_CATALYTIC"/>
    <property type="match status" value="1"/>
</dbReference>
<feature type="domain" description="PARP catalytic" evidence="3">
    <location>
        <begin position="734"/>
        <end position="923"/>
    </location>
</feature>
<dbReference type="Pfam" id="PF00644">
    <property type="entry name" value="PARP"/>
    <property type="match status" value="1"/>
</dbReference>
<keyword evidence="1" id="KW-0520">NAD</keyword>
<feature type="region of interest" description="Disordered" evidence="2">
    <location>
        <begin position="252"/>
        <end position="309"/>
    </location>
</feature>
<dbReference type="SUPFAM" id="SSF56399">
    <property type="entry name" value="ADP-ribosylation"/>
    <property type="match status" value="1"/>
</dbReference>
<dbReference type="InterPro" id="IPR051712">
    <property type="entry name" value="ARTD-AVP"/>
</dbReference>
<dbReference type="EC" id="2.4.2.-" evidence="1"/>
<reference evidence="4 5" key="1">
    <citation type="submission" date="2024-04" db="EMBL/GenBank/DDBJ databases">
        <authorList>
            <consortium name="Genoscope - CEA"/>
            <person name="William W."/>
        </authorList>
    </citation>
    <scope>NUCLEOTIDE SEQUENCE [LARGE SCALE GENOMIC DNA]</scope>
</reference>
<feature type="compositionally biased region" description="Low complexity" evidence="2">
    <location>
        <begin position="255"/>
        <end position="264"/>
    </location>
</feature>
<feature type="compositionally biased region" description="Polar residues" evidence="2">
    <location>
        <begin position="265"/>
        <end position="294"/>
    </location>
</feature>
<name>A0AAV2H905_LYMST</name>
<keyword evidence="5" id="KW-1185">Reference proteome</keyword>
<feature type="region of interest" description="Disordered" evidence="2">
    <location>
        <begin position="69"/>
        <end position="111"/>
    </location>
</feature>
<dbReference type="EMBL" id="CAXITT010000046">
    <property type="protein sequence ID" value="CAL1529289.1"/>
    <property type="molecule type" value="Genomic_DNA"/>
</dbReference>
<evidence type="ECO:0000256" key="1">
    <source>
        <dbReference type="RuleBase" id="RU362114"/>
    </source>
</evidence>
<dbReference type="CDD" id="cd20339">
    <property type="entry name" value="BRcat_RBR_RNF216"/>
    <property type="match status" value="1"/>
</dbReference>
<dbReference type="AlphaFoldDB" id="A0AAV2H905"/>
<dbReference type="InterPro" id="IPR012317">
    <property type="entry name" value="Poly(ADP-ribose)pol_cat_dom"/>
</dbReference>
<dbReference type="GO" id="GO:0003950">
    <property type="term" value="F:NAD+ poly-ADP-ribosyltransferase activity"/>
    <property type="evidence" value="ECO:0007669"/>
    <property type="project" value="UniProtKB-UniRule"/>
</dbReference>
<dbReference type="CDD" id="cd01439">
    <property type="entry name" value="TCCD_inducible_PARP_like"/>
    <property type="match status" value="1"/>
</dbReference>
<feature type="region of interest" description="Disordered" evidence="2">
    <location>
        <begin position="442"/>
        <end position="461"/>
    </location>
</feature>
<keyword evidence="1" id="KW-0808">Transferase</keyword>
<evidence type="ECO:0000313" key="5">
    <source>
        <dbReference type="Proteomes" id="UP001497497"/>
    </source>
</evidence>
<evidence type="ECO:0000259" key="3">
    <source>
        <dbReference type="PROSITE" id="PS51059"/>
    </source>
</evidence>
<feature type="region of interest" description="Disordered" evidence="2">
    <location>
        <begin position="470"/>
        <end position="489"/>
    </location>
</feature>
<protein>
    <recommendedName>
        <fullName evidence="1">Poly [ADP-ribose] polymerase</fullName>
        <shortName evidence="1">PARP</shortName>
        <ecNumber evidence="1">2.4.2.-</ecNumber>
    </recommendedName>
</protein>
<comment type="caution">
    <text evidence="4">The sequence shown here is derived from an EMBL/GenBank/DDBJ whole genome shotgun (WGS) entry which is preliminary data.</text>
</comment>
<evidence type="ECO:0000313" key="4">
    <source>
        <dbReference type="EMBL" id="CAL1529289.1"/>
    </source>
</evidence>
<dbReference type="PANTHER" id="PTHR45740:SF2">
    <property type="entry name" value="POLY [ADP-RIBOSE] POLYMERASE"/>
    <property type="match status" value="1"/>
</dbReference>
<accession>A0AAV2H905</accession>
<keyword evidence="1" id="KW-0328">Glycosyltransferase</keyword>
<evidence type="ECO:0000256" key="2">
    <source>
        <dbReference type="SAM" id="MobiDB-lite"/>
    </source>
</evidence>
<dbReference type="Gene3D" id="3.90.228.10">
    <property type="match status" value="1"/>
</dbReference>
<dbReference type="GO" id="GO:0005634">
    <property type="term" value="C:nucleus"/>
    <property type="evidence" value="ECO:0007669"/>
    <property type="project" value="TreeGrafter"/>
</dbReference>
<sequence length="923" mass="102891">MADEFSKDQDEIYKATVLLLEVFPEAELTTVAEAVKRAASVSGGRAYDILVEQAVAIYLELGQRAPKSTKDTLLHRPGHSRVSLPPSTQKSSPDVYKSLKEPSSSIPSMDRNKWTTALGRVPPRDLKVCTSGINETKNCLFNRFDKNNSLQDYEDILPFEVTPNCLQCKEIRLKEDFRNQNVLSRKGNWNNLHQTLPTMSHGMSESDSSSVDDSVTPVQKIQFKSSLKHPAKSSKSKFSSKNSETCAYEQTKIASTTNPSPNSPISDKQTGSGETSMELGTSRTLSESTTSMTLKRSHGKTVLGSPPCVPSKKAKLETINSEMANDDDWPVLVPCKSCKTPKKKVNTWLNPRSGSKKKNNFIDLTDDMYVRDPVTVGSFPNTVRNFDAGKLHQELMSKFNDPGPSEIATSTTADSNSVLAHSCSLQSLEADAQSQTSPWLFQSQKGTDPMVAEPTSSSSLETMGLLEMSSSPRENISIRDQGGTKPNDTIPAVQELSTEEANQEFKQIDIPMPDTDSSVGQNTAGNYYGNSHLKDAANHCFDNVSQTSSAQSQNAVMDKHFLMTESNTLQSDSDVLECSACSTPRVEHKCVSCSAGHIICKSCVDEEIQSVMLSKVKMGLLCTAESCQEQLCLTSLEQIVDEFLLGLLRKNIQQKELEISTNAIKKMDGLVSCPSCNYSGLVDNGQYEFVCGNYNCTMRCCRYCKSKWTKKHDYEICCLLSSVGTECLNDITVLPLNWENADIVCDDFQVKIDPTSHEAIRWRTYFKKTNPRVKNIVGLWRIQNRRLWERYVLKRKHMVEELGIENIQEKALFHGTRYENINLICNEGFDFRVQAANGNSLGKGIYFSQSAAYSQTYACPRKHMFIARVLCGQWIDGNQSLTRPPHNPSGRMFDSCVDNIESPTMYTVFDNTQCYPEILLQFS</sequence>
<dbReference type="GO" id="GO:1990404">
    <property type="term" value="F:NAD+-protein mono-ADP-ribosyltransferase activity"/>
    <property type="evidence" value="ECO:0007669"/>
    <property type="project" value="TreeGrafter"/>
</dbReference>
<dbReference type="Proteomes" id="UP001497497">
    <property type="component" value="Unassembled WGS sequence"/>
</dbReference>
<gene>
    <name evidence="4" type="ORF">GSLYS_00003444001</name>
</gene>
<dbReference type="InterPro" id="IPR047545">
    <property type="entry name" value="BRcat_RBR_RNF216"/>
</dbReference>
<organism evidence="4 5">
    <name type="scientific">Lymnaea stagnalis</name>
    <name type="common">Great pond snail</name>
    <name type="synonym">Helix stagnalis</name>
    <dbReference type="NCBI Taxonomy" id="6523"/>
    <lineage>
        <taxon>Eukaryota</taxon>
        <taxon>Metazoa</taxon>
        <taxon>Spiralia</taxon>
        <taxon>Lophotrochozoa</taxon>
        <taxon>Mollusca</taxon>
        <taxon>Gastropoda</taxon>
        <taxon>Heterobranchia</taxon>
        <taxon>Euthyneura</taxon>
        <taxon>Panpulmonata</taxon>
        <taxon>Hygrophila</taxon>
        <taxon>Lymnaeoidea</taxon>
        <taxon>Lymnaeidae</taxon>
        <taxon>Lymnaea</taxon>
    </lineage>
</organism>
<dbReference type="PANTHER" id="PTHR45740">
    <property type="entry name" value="POLY [ADP-RIBOSE] POLYMERASE"/>
    <property type="match status" value="1"/>
</dbReference>